<dbReference type="GO" id="GO:0000329">
    <property type="term" value="C:fungal-type vacuole membrane"/>
    <property type="evidence" value="ECO:0007669"/>
    <property type="project" value="TreeGrafter"/>
</dbReference>
<proteinExistence type="inferred from homology"/>
<name>A0A9W9FBS1_9EURO</name>
<reference evidence="9" key="1">
    <citation type="submission" date="2022-11" db="EMBL/GenBank/DDBJ databases">
        <authorList>
            <person name="Petersen C."/>
        </authorList>
    </citation>
    <scope>NUCLEOTIDE SEQUENCE</scope>
    <source>
        <strain evidence="9">IBT 30069</strain>
    </source>
</reference>
<evidence type="ECO:0008006" key="11">
    <source>
        <dbReference type="Google" id="ProtNLM"/>
    </source>
</evidence>
<feature type="region of interest" description="Disordered" evidence="7">
    <location>
        <begin position="138"/>
        <end position="173"/>
    </location>
</feature>
<dbReference type="EMBL" id="JAPQKH010000005">
    <property type="protein sequence ID" value="KAJ5097268.1"/>
    <property type="molecule type" value="Genomic_DNA"/>
</dbReference>
<dbReference type="FunFam" id="1.20.1280.290:FF:000009">
    <property type="entry name" value="PQ loop repeat family protein"/>
    <property type="match status" value="1"/>
</dbReference>
<dbReference type="InterPro" id="IPR051415">
    <property type="entry name" value="LAAT-1"/>
</dbReference>
<evidence type="ECO:0000256" key="3">
    <source>
        <dbReference type="ARBA" id="ARBA00022989"/>
    </source>
</evidence>
<dbReference type="AlphaFoldDB" id="A0A9W9FBS1"/>
<comment type="catalytic activity">
    <reaction evidence="6">
        <text>L-histidine(out) + L-arginine(in) = L-histidine(in) + L-arginine(out)</text>
        <dbReference type="Rhea" id="RHEA:71063"/>
        <dbReference type="ChEBI" id="CHEBI:32682"/>
        <dbReference type="ChEBI" id="CHEBI:57595"/>
    </reaction>
</comment>
<feature type="transmembrane region" description="Helical" evidence="8">
    <location>
        <begin position="309"/>
        <end position="327"/>
    </location>
</feature>
<evidence type="ECO:0000256" key="4">
    <source>
        <dbReference type="ARBA" id="ARBA00023136"/>
    </source>
</evidence>
<evidence type="ECO:0000313" key="9">
    <source>
        <dbReference type="EMBL" id="KAJ5097268.1"/>
    </source>
</evidence>
<organism evidence="9 10">
    <name type="scientific">Penicillium angulare</name>
    <dbReference type="NCBI Taxonomy" id="116970"/>
    <lineage>
        <taxon>Eukaryota</taxon>
        <taxon>Fungi</taxon>
        <taxon>Dikarya</taxon>
        <taxon>Ascomycota</taxon>
        <taxon>Pezizomycotina</taxon>
        <taxon>Eurotiomycetes</taxon>
        <taxon>Eurotiomycetidae</taxon>
        <taxon>Eurotiales</taxon>
        <taxon>Aspergillaceae</taxon>
        <taxon>Penicillium</taxon>
    </lineage>
</organism>
<evidence type="ECO:0000256" key="7">
    <source>
        <dbReference type="SAM" id="MobiDB-lite"/>
    </source>
</evidence>
<evidence type="ECO:0000313" key="10">
    <source>
        <dbReference type="Proteomes" id="UP001149165"/>
    </source>
</evidence>
<feature type="transmembrane region" description="Helical" evidence="8">
    <location>
        <begin position="361"/>
        <end position="383"/>
    </location>
</feature>
<evidence type="ECO:0000256" key="1">
    <source>
        <dbReference type="ARBA" id="ARBA00004141"/>
    </source>
</evidence>
<feature type="transmembrane region" description="Helical" evidence="8">
    <location>
        <begin position="40"/>
        <end position="60"/>
    </location>
</feature>
<comment type="similarity">
    <text evidence="5">Belongs to the laat-1 family.</text>
</comment>
<protein>
    <recommendedName>
        <fullName evidence="11">Cystinosin/ERS1p repeat</fullName>
    </recommendedName>
</protein>
<keyword evidence="3 8" id="KW-1133">Transmembrane helix</keyword>
<comment type="subcellular location">
    <subcellularLocation>
        <location evidence="1">Membrane</location>
        <topology evidence="1">Multi-pass membrane protein</topology>
    </subcellularLocation>
</comment>
<dbReference type="GO" id="GO:0034488">
    <property type="term" value="P:basic amino acid transmembrane export from vacuole"/>
    <property type="evidence" value="ECO:0007669"/>
    <property type="project" value="TreeGrafter"/>
</dbReference>
<evidence type="ECO:0000256" key="5">
    <source>
        <dbReference type="ARBA" id="ARBA00038039"/>
    </source>
</evidence>
<dbReference type="InterPro" id="IPR006603">
    <property type="entry name" value="PQ-loop_rpt"/>
</dbReference>
<feature type="transmembrane region" description="Helical" evidence="8">
    <location>
        <begin position="102"/>
        <end position="124"/>
    </location>
</feature>
<dbReference type="OrthoDB" id="8048523at2759"/>
<feature type="region of interest" description="Disordered" evidence="7">
    <location>
        <begin position="424"/>
        <end position="454"/>
    </location>
</feature>
<comment type="caution">
    <text evidence="9">The sequence shown here is derived from an EMBL/GenBank/DDBJ whole genome shotgun (WGS) entry which is preliminary data.</text>
</comment>
<sequence>MPPPLLRELVAASLPAHCEPSSPFLTAISSHLHICLPTPLGLISTILGNLSFVSWLFAQLPQIYKNYQVQSTSGLSIFFLVIWCGGDVSNLVGAILTRQAGWQVMVASYYVLVDLTLVVQFVWYTHYKPRQYERYSDLAHSHHHHHHDESDARGEVQGVPLSGNNATHQTPAPVNMTQKNINVHDMGVQTGSTLNSTPGRSNSYTNEKKTEKKSSGRPVRLGSSATSPPFALPRTMLIASLVCAVLANATSTEPEPAPHPPIYAAPSETIAEIVGRIFSWMSTILYLGSRPPQLYKNYVRKSTEGLSPLLFMAAFCGNFFYSASLLANPNAWFDFPPNGGGGWADAHGNDRWEWIGRSLPFFLGAFGVLGLDGYMGVQFLMYGSEEEDDESFMGTDDDPKRGRSRWRRVRGWMRGWIPSTSPYRGECEREREHSARPQEGQALLGAEQGRYGTV</sequence>
<feature type="compositionally biased region" description="Basic and acidic residues" evidence="7">
    <location>
        <begin position="425"/>
        <end position="436"/>
    </location>
</feature>
<evidence type="ECO:0000256" key="2">
    <source>
        <dbReference type="ARBA" id="ARBA00022692"/>
    </source>
</evidence>
<dbReference type="PANTHER" id="PTHR16201">
    <property type="entry name" value="SEVEN TRANSMEMBRANE PROTEIN 1-RELATED"/>
    <property type="match status" value="1"/>
</dbReference>
<accession>A0A9W9FBS1</accession>
<feature type="compositionally biased region" description="Polar residues" evidence="7">
    <location>
        <begin position="162"/>
        <end position="173"/>
    </location>
</feature>
<dbReference type="PANTHER" id="PTHR16201:SF34">
    <property type="entry name" value="LYSOSOMAL AMINO ACID TRANSPORTER 1"/>
    <property type="match status" value="1"/>
</dbReference>
<dbReference type="GO" id="GO:0015174">
    <property type="term" value="F:basic amino acid transmembrane transporter activity"/>
    <property type="evidence" value="ECO:0007669"/>
    <property type="project" value="TreeGrafter"/>
</dbReference>
<evidence type="ECO:0000256" key="8">
    <source>
        <dbReference type="SAM" id="Phobius"/>
    </source>
</evidence>
<keyword evidence="2 8" id="KW-0812">Transmembrane</keyword>
<keyword evidence="10" id="KW-1185">Reference proteome</keyword>
<dbReference type="Pfam" id="PF04193">
    <property type="entry name" value="PQ-loop"/>
    <property type="match status" value="2"/>
</dbReference>
<dbReference type="SMART" id="SM00679">
    <property type="entry name" value="CTNS"/>
    <property type="match status" value="2"/>
</dbReference>
<gene>
    <name evidence="9" type="ORF">N7456_007989</name>
</gene>
<dbReference type="Gene3D" id="1.20.1280.290">
    <property type="match status" value="2"/>
</dbReference>
<feature type="region of interest" description="Disordered" evidence="7">
    <location>
        <begin position="188"/>
        <end position="227"/>
    </location>
</feature>
<evidence type="ECO:0000256" key="6">
    <source>
        <dbReference type="ARBA" id="ARBA00050768"/>
    </source>
</evidence>
<keyword evidence="4 8" id="KW-0472">Membrane</keyword>
<feature type="transmembrane region" description="Helical" evidence="8">
    <location>
        <begin position="72"/>
        <end position="96"/>
    </location>
</feature>
<reference evidence="9" key="2">
    <citation type="journal article" date="2023" name="IMA Fungus">
        <title>Comparative genomic study of the Penicillium genus elucidates a diverse pangenome and 15 lateral gene transfer events.</title>
        <authorList>
            <person name="Petersen C."/>
            <person name="Sorensen T."/>
            <person name="Nielsen M.R."/>
            <person name="Sondergaard T.E."/>
            <person name="Sorensen J.L."/>
            <person name="Fitzpatrick D.A."/>
            <person name="Frisvad J.C."/>
            <person name="Nielsen K.L."/>
        </authorList>
    </citation>
    <scope>NUCLEOTIDE SEQUENCE</scope>
    <source>
        <strain evidence="9">IBT 30069</strain>
    </source>
</reference>
<dbReference type="Proteomes" id="UP001149165">
    <property type="component" value="Unassembled WGS sequence"/>
</dbReference>
<feature type="compositionally biased region" description="Polar residues" evidence="7">
    <location>
        <begin position="189"/>
        <end position="205"/>
    </location>
</feature>